<protein>
    <submittedName>
        <fullName evidence="1">Uncharacterized protein</fullName>
    </submittedName>
</protein>
<name>A0A0E9UE84_ANGAN</name>
<reference evidence="1" key="2">
    <citation type="journal article" date="2015" name="Fish Shellfish Immunol.">
        <title>Early steps in the European eel (Anguilla anguilla)-Vibrio vulnificus interaction in the gills: Role of the RtxA13 toxin.</title>
        <authorList>
            <person name="Callol A."/>
            <person name="Pajuelo D."/>
            <person name="Ebbesson L."/>
            <person name="Teles M."/>
            <person name="MacKenzie S."/>
            <person name="Amaro C."/>
        </authorList>
    </citation>
    <scope>NUCLEOTIDE SEQUENCE</scope>
</reference>
<dbReference type="AlphaFoldDB" id="A0A0E9UE84"/>
<organism evidence="1">
    <name type="scientific">Anguilla anguilla</name>
    <name type="common">European freshwater eel</name>
    <name type="synonym">Muraena anguilla</name>
    <dbReference type="NCBI Taxonomy" id="7936"/>
    <lineage>
        <taxon>Eukaryota</taxon>
        <taxon>Metazoa</taxon>
        <taxon>Chordata</taxon>
        <taxon>Craniata</taxon>
        <taxon>Vertebrata</taxon>
        <taxon>Euteleostomi</taxon>
        <taxon>Actinopterygii</taxon>
        <taxon>Neopterygii</taxon>
        <taxon>Teleostei</taxon>
        <taxon>Anguilliformes</taxon>
        <taxon>Anguillidae</taxon>
        <taxon>Anguilla</taxon>
    </lineage>
</organism>
<dbReference type="EMBL" id="GBXM01045047">
    <property type="protein sequence ID" value="JAH63530.1"/>
    <property type="molecule type" value="Transcribed_RNA"/>
</dbReference>
<accession>A0A0E9UE84</accession>
<reference evidence="1" key="1">
    <citation type="submission" date="2014-11" db="EMBL/GenBank/DDBJ databases">
        <authorList>
            <person name="Amaro Gonzalez C."/>
        </authorList>
    </citation>
    <scope>NUCLEOTIDE SEQUENCE</scope>
</reference>
<proteinExistence type="predicted"/>
<evidence type="ECO:0000313" key="1">
    <source>
        <dbReference type="EMBL" id="JAH63530.1"/>
    </source>
</evidence>
<sequence>MAHIGDTECHSKTYILPLFLHLYPKDLSGWFRQNLHTLSTWAPVSTAFLPL</sequence>